<dbReference type="InterPro" id="IPR016024">
    <property type="entry name" value="ARM-type_fold"/>
</dbReference>
<dbReference type="GO" id="GO:0003743">
    <property type="term" value="F:translation initiation factor activity"/>
    <property type="evidence" value="ECO:0007669"/>
    <property type="project" value="UniProtKB-KW"/>
</dbReference>
<dbReference type="Pfam" id="PF02020">
    <property type="entry name" value="W2"/>
    <property type="match status" value="1"/>
</dbReference>
<dbReference type="Pfam" id="PF25504">
    <property type="entry name" value="HEAT_5MP1_2"/>
    <property type="match status" value="1"/>
</dbReference>
<dbReference type="SUPFAM" id="SSF48371">
    <property type="entry name" value="ARM repeat"/>
    <property type="match status" value="1"/>
</dbReference>
<organism evidence="3 4">
    <name type="scientific">Jaminaea rosea</name>
    <dbReference type="NCBI Taxonomy" id="1569628"/>
    <lineage>
        <taxon>Eukaryota</taxon>
        <taxon>Fungi</taxon>
        <taxon>Dikarya</taxon>
        <taxon>Basidiomycota</taxon>
        <taxon>Ustilaginomycotina</taxon>
        <taxon>Exobasidiomycetes</taxon>
        <taxon>Microstromatales</taxon>
        <taxon>Microstromatales incertae sedis</taxon>
        <taxon>Jaminaea</taxon>
    </lineage>
</organism>
<sequence>MPDPLPTLAGSRIKQRKGVAKSQAKFEPEAFRDSLFSHFEANVSSPTDWDGYAAALDKAGNTLDYRKYSDQLFDILIAGGILAPGGAYEDEEVELSSFSVFAAKSDKVEDVKPYIGVIEKVIRRYKFLQKPLEETTLTGLLQYIQRFDKEQRAKLATATALFIQSGLVGAQVLQVLQKDHLVKDELALSFFDSYLSSSLVDQPMDSLGSTLRKGGIRDPLLFFPLQKRGQPGIVTNHFRQVGLNQAAEYWQKRAIKDTREAVLGRLAEMRKEPEPAAAEGADESTASATTNGGASSYSNDEIVEFLQEQRAKTGLSMEDFTPILFDGLTKSLTHPTDQAAAESNAVRQVQSFAPLLEPFVPNNPKAEILLINKVQLWCYENDMRLQKAFVPILKVLYNADVISDQAILYWYGKGARAEGKAEFLKAAAPLAKYLEELSDDEEDEE</sequence>
<evidence type="ECO:0000313" key="4">
    <source>
        <dbReference type="Proteomes" id="UP000245884"/>
    </source>
</evidence>
<dbReference type="AlphaFoldDB" id="A0A316UJN8"/>
<dbReference type="RefSeq" id="XP_025360114.1">
    <property type="nucleotide sequence ID" value="XM_025506832.1"/>
</dbReference>
<protein>
    <submittedName>
        <fullName evidence="3">Eukaryotic translation initiation factor 5C</fullName>
    </submittedName>
</protein>
<keyword evidence="3" id="KW-0396">Initiation factor</keyword>
<dbReference type="EMBL" id="KZ819675">
    <property type="protein sequence ID" value="PWN25502.1"/>
    <property type="molecule type" value="Genomic_DNA"/>
</dbReference>
<feature type="region of interest" description="Disordered" evidence="1">
    <location>
        <begin position="270"/>
        <end position="295"/>
    </location>
</feature>
<dbReference type="PANTHER" id="PTHR14208:SF2">
    <property type="entry name" value="PROTEIN KRASAVIETZ"/>
    <property type="match status" value="1"/>
</dbReference>
<reference evidence="3 4" key="1">
    <citation type="journal article" date="2018" name="Mol. Biol. Evol.">
        <title>Broad Genomic Sampling Reveals a Smut Pathogenic Ancestry of the Fungal Clade Ustilaginomycotina.</title>
        <authorList>
            <person name="Kijpornyongpan T."/>
            <person name="Mondo S.J."/>
            <person name="Barry K."/>
            <person name="Sandor L."/>
            <person name="Lee J."/>
            <person name="Lipzen A."/>
            <person name="Pangilinan J."/>
            <person name="LaButti K."/>
            <person name="Hainaut M."/>
            <person name="Henrissat B."/>
            <person name="Grigoriev I.V."/>
            <person name="Spatafora J.W."/>
            <person name="Aime M.C."/>
        </authorList>
    </citation>
    <scope>NUCLEOTIDE SEQUENCE [LARGE SCALE GENOMIC DNA]</scope>
    <source>
        <strain evidence="3 4">MCA 5214</strain>
    </source>
</reference>
<dbReference type="InterPro" id="IPR051245">
    <property type="entry name" value="eIF5-mimic_regulator"/>
</dbReference>
<dbReference type="Proteomes" id="UP000245884">
    <property type="component" value="Unassembled WGS sequence"/>
</dbReference>
<dbReference type="GeneID" id="37028655"/>
<keyword evidence="3" id="KW-0648">Protein biosynthesis</keyword>
<dbReference type="InterPro" id="IPR003307">
    <property type="entry name" value="W2_domain"/>
</dbReference>
<feature type="domain" description="W2" evidence="2">
    <location>
        <begin position="271"/>
        <end position="444"/>
    </location>
</feature>
<dbReference type="PANTHER" id="PTHR14208">
    <property type="entry name" value="BASIC LEUCINE ZIPPER AND W2 DOMAIN-CONTAINING PROTEIN"/>
    <property type="match status" value="1"/>
</dbReference>
<dbReference type="SMART" id="SM00515">
    <property type="entry name" value="eIF5C"/>
    <property type="match status" value="1"/>
</dbReference>
<gene>
    <name evidence="3" type="ORF">BDZ90DRAFT_233951</name>
</gene>
<dbReference type="PROSITE" id="PS51363">
    <property type="entry name" value="W2"/>
    <property type="match status" value="1"/>
</dbReference>
<evidence type="ECO:0000256" key="1">
    <source>
        <dbReference type="SAM" id="MobiDB-lite"/>
    </source>
</evidence>
<evidence type="ECO:0000259" key="2">
    <source>
        <dbReference type="PROSITE" id="PS51363"/>
    </source>
</evidence>
<proteinExistence type="predicted"/>
<dbReference type="GO" id="GO:0016020">
    <property type="term" value="C:membrane"/>
    <property type="evidence" value="ECO:0007669"/>
    <property type="project" value="TreeGrafter"/>
</dbReference>
<accession>A0A316UJN8</accession>
<feature type="compositionally biased region" description="Polar residues" evidence="1">
    <location>
        <begin position="284"/>
        <end position="295"/>
    </location>
</feature>
<keyword evidence="4" id="KW-1185">Reference proteome</keyword>
<dbReference type="InterPro" id="IPR057397">
    <property type="entry name" value="HEAT_5MP1_2"/>
</dbReference>
<evidence type="ECO:0000313" key="3">
    <source>
        <dbReference type="EMBL" id="PWN25502.1"/>
    </source>
</evidence>
<dbReference type="GO" id="GO:0005737">
    <property type="term" value="C:cytoplasm"/>
    <property type="evidence" value="ECO:0007669"/>
    <property type="project" value="TreeGrafter"/>
</dbReference>
<name>A0A316UJN8_9BASI</name>
<dbReference type="Gene3D" id="1.25.40.180">
    <property type="match status" value="1"/>
</dbReference>
<dbReference type="OrthoDB" id="1727522at2759"/>